<name>A0A370PJH3_ASPPH</name>
<dbReference type="InterPro" id="IPR036047">
    <property type="entry name" value="F-box-like_dom_sf"/>
</dbReference>
<dbReference type="AlphaFoldDB" id="A0A370PJH3"/>
<gene>
    <name evidence="2" type="ORF">M752DRAFT_300541</name>
</gene>
<sequence>MSNPCQYDGFSFLPTELFEALLSYLDVDSIKTLRLTSGKIAKRCLGPRFLACIQQPVLDVSSENLRSLIALGRNPDIRKKVNSLTFLATIMDISGLEKNIEDGYYIVEKFNGPGFRRVEVDYSPKELSDAKDDLIWLKKQKEAKENESPSELVGLLGHALKAFGELNAIHLDGAVIRGRKERRSLKHGEWVSLWTRAAQVFSWVITALPQSQASVKRLDLYQSNRQCGLEAATINSLNLTHDLAELEVPLKGLQSLEMSISGDVQDALDYRKRREEEDEEEDTSREENDQASPRKKARKSKEEDYHGIPSLPSFFLKSAPSLRKLEFSFRHTGPPGSKLFEHKYDWIMDSIAHEAQFSMLEECAFAGLPARSDSILLFLQKSLSIRSLTIHECHLSSGSWTPIFAHLEKSMPELQSLDLSNLWGKHMQNMKYVQAHVRDSNDNIREEAEDDWQEGDGMVILRPIWDSNPIPRRTRYMSTKGIVVHTRSFTREEIKKGLIFRPLNNGPGRPKASPEHWSWRRKRIVLYGPLE</sequence>
<dbReference type="Proteomes" id="UP000254937">
    <property type="component" value="Unassembled WGS sequence"/>
</dbReference>
<dbReference type="EMBL" id="KZ851853">
    <property type="protein sequence ID" value="RDK42348.1"/>
    <property type="molecule type" value="Genomic_DNA"/>
</dbReference>
<keyword evidence="3" id="KW-1185">Reference proteome</keyword>
<evidence type="ECO:0000256" key="1">
    <source>
        <dbReference type="SAM" id="MobiDB-lite"/>
    </source>
</evidence>
<organism evidence="2 3">
    <name type="scientific">Aspergillus phoenicis ATCC 13157</name>
    <dbReference type="NCBI Taxonomy" id="1353007"/>
    <lineage>
        <taxon>Eukaryota</taxon>
        <taxon>Fungi</taxon>
        <taxon>Dikarya</taxon>
        <taxon>Ascomycota</taxon>
        <taxon>Pezizomycotina</taxon>
        <taxon>Eurotiomycetes</taxon>
        <taxon>Eurotiomycetidae</taxon>
        <taxon>Eurotiales</taxon>
        <taxon>Aspergillaceae</taxon>
        <taxon>Aspergillus</taxon>
    </lineage>
</organism>
<evidence type="ECO:0000313" key="2">
    <source>
        <dbReference type="EMBL" id="RDK42348.1"/>
    </source>
</evidence>
<evidence type="ECO:0008006" key="4">
    <source>
        <dbReference type="Google" id="ProtNLM"/>
    </source>
</evidence>
<evidence type="ECO:0000313" key="3">
    <source>
        <dbReference type="Proteomes" id="UP000254937"/>
    </source>
</evidence>
<reference evidence="2 3" key="1">
    <citation type="submission" date="2018-07" db="EMBL/GenBank/DDBJ databases">
        <title>Section-level genome sequencing of Aspergillus section Nigri to investigate inter- and intra-species variation.</title>
        <authorList>
            <consortium name="DOE Joint Genome Institute"/>
            <person name="Vesth T.C."/>
            <person name="Nybo J.L."/>
            <person name="Theobald S."/>
            <person name="Frisvad J.C."/>
            <person name="Larsen T.O."/>
            <person name="Nielsen K.F."/>
            <person name="Hoof J.B."/>
            <person name="Brandl J."/>
            <person name="Salamov A."/>
            <person name="Riley R."/>
            <person name="Gladden J.M."/>
            <person name="Phatale P."/>
            <person name="Nielsen M.T."/>
            <person name="Lyhne E.K."/>
            <person name="Kogle M.E."/>
            <person name="Strasser K."/>
            <person name="McDonnell E."/>
            <person name="Barry K."/>
            <person name="Clum A."/>
            <person name="Chen C."/>
            <person name="Nolan M."/>
            <person name="Sandor L."/>
            <person name="Kuo A."/>
            <person name="Lipzen A."/>
            <person name="Hainaut M."/>
            <person name="Drula E."/>
            <person name="Tsang A."/>
            <person name="Magnuson J.K."/>
            <person name="Henrissat B."/>
            <person name="Wiebenga A."/>
            <person name="Simmons B.A."/>
            <person name="Makela M.R."/>
            <person name="De vries R.P."/>
            <person name="Grigoriev I.V."/>
            <person name="Mortensen U.H."/>
            <person name="Baker S.E."/>
            <person name="Andersen M.R."/>
        </authorList>
    </citation>
    <scope>NUCLEOTIDE SEQUENCE [LARGE SCALE GENOMIC DNA]</scope>
    <source>
        <strain evidence="2 3">ATCC 13157</strain>
    </source>
</reference>
<proteinExistence type="predicted"/>
<dbReference type="SUPFAM" id="SSF81383">
    <property type="entry name" value="F-box domain"/>
    <property type="match status" value="1"/>
</dbReference>
<accession>A0A370PJH3</accession>
<protein>
    <recommendedName>
        <fullName evidence="4">F-box domain-containing protein</fullName>
    </recommendedName>
</protein>
<dbReference type="SUPFAM" id="SSF52047">
    <property type="entry name" value="RNI-like"/>
    <property type="match status" value="1"/>
</dbReference>
<feature type="region of interest" description="Disordered" evidence="1">
    <location>
        <begin position="267"/>
        <end position="305"/>
    </location>
</feature>